<name>A0A518B3R1_9BACT</name>
<dbReference type="KEGG" id="knv:Pan216_24920"/>
<dbReference type="Gene3D" id="3.40.50.850">
    <property type="entry name" value="Isochorismatase-like"/>
    <property type="match status" value="1"/>
</dbReference>
<dbReference type="SUPFAM" id="SSF52499">
    <property type="entry name" value="Isochorismatase-like hydrolases"/>
    <property type="match status" value="1"/>
</dbReference>
<dbReference type="InterPro" id="IPR000868">
    <property type="entry name" value="Isochorismatase-like_dom"/>
</dbReference>
<dbReference type="EMBL" id="CP036279">
    <property type="protein sequence ID" value="QDU61631.1"/>
    <property type="molecule type" value="Genomic_DNA"/>
</dbReference>
<dbReference type="CDD" id="cd01014">
    <property type="entry name" value="nicotinamidase_related"/>
    <property type="match status" value="1"/>
</dbReference>
<keyword evidence="1 3" id="KW-0378">Hydrolase</keyword>
<dbReference type="InterPro" id="IPR050272">
    <property type="entry name" value="Isochorismatase-like_hydrls"/>
</dbReference>
<dbReference type="GO" id="GO:0016787">
    <property type="term" value="F:hydrolase activity"/>
    <property type="evidence" value="ECO:0007669"/>
    <property type="project" value="UniProtKB-KW"/>
</dbReference>
<evidence type="ECO:0000259" key="2">
    <source>
        <dbReference type="Pfam" id="PF00857"/>
    </source>
</evidence>
<dbReference type="PANTHER" id="PTHR43540">
    <property type="entry name" value="PEROXYUREIDOACRYLATE/UREIDOACRYLATE AMIDOHYDROLASE-RELATED"/>
    <property type="match status" value="1"/>
</dbReference>
<dbReference type="PANTHER" id="PTHR43540:SF1">
    <property type="entry name" value="ISOCHORISMATASE HYDROLASE"/>
    <property type="match status" value="1"/>
</dbReference>
<keyword evidence="4" id="KW-1185">Reference proteome</keyword>
<evidence type="ECO:0000313" key="4">
    <source>
        <dbReference type="Proteomes" id="UP000317093"/>
    </source>
</evidence>
<dbReference type="EC" id="3.5.2.19" evidence="3"/>
<dbReference type="OrthoDB" id="257098at2"/>
<protein>
    <submittedName>
        <fullName evidence="3">Streptothricin hydrolase</fullName>
        <ecNumber evidence="3">3.5.2.19</ecNumber>
    </submittedName>
</protein>
<reference evidence="3 4" key="1">
    <citation type="submission" date="2019-02" db="EMBL/GenBank/DDBJ databases">
        <title>Deep-cultivation of Planctomycetes and their phenomic and genomic characterization uncovers novel biology.</title>
        <authorList>
            <person name="Wiegand S."/>
            <person name="Jogler M."/>
            <person name="Boedeker C."/>
            <person name="Pinto D."/>
            <person name="Vollmers J."/>
            <person name="Rivas-Marin E."/>
            <person name="Kohn T."/>
            <person name="Peeters S.H."/>
            <person name="Heuer A."/>
            <person name="Rast P."/>
            <person name="Oberbeckmann S."/>
            <person name="Bunk B."/>
            <person name="Jeske O."/>
            <person name="Meyerdierks A."/>
            <person name="Storesund J.E."/>
            <person name="Kallscheuer N."/>
            <person name="Luecker S."/>
            <person name="Lage O.M."/>
            <person name="Pohl T."/>
            <person name="Merkel B.J."/>
            <person name="Hornburger P."/>
            <person name="Mueller R.-W."/>
            <person name="Bruemmer F."/>
            <person name="Labrenz M."/>
            <person name="Spormann A.M."/>
            <person name="Op den Camp H."/>
            <person name="Overmann J."/>
            <person name="Amann R."/>
            <person name="Jetten M.S.M."/>
            <person name="Mascher T."/>
            <person name="Medema M.H."/>
            <person name="Devos D.P."/>
            <person name="Kaster A.-K."/>
            <person name="Ovreas L."/>
            <person name="Rohde M."/>
            <person name="Galperin M.Y."/>
            <person name="Jogler C."/>
        </authorList>
    </citation>
    <scope>NUCLEOTIDE SEQUENCE [LARGE SCALE GENOMIC DNA]</scope>
    <source>
        <strain evidence="3 4">Pan216</strain>
    </source>
</reference>
<feature type="domain" description="Isochorismatase-like" evidence="2">
    <location>
        <begin position="3"/>
        <end position="146"/>
    </location>
</feature>
<sequence length="184" mass="19702">MTTALILVDIQNDYFAGGKMELVGTDTAAANAATLLTAAREHEVRLFHIQHLWEDPSAPFFVAGTPGAEIHEMVRPLDGEAVIKKGFPNSFQQTSLCDDLKEADVQRLVICGAMSHMCIDATTRAAADFGFECVVAHDACATRDLEFGGSRISADKVHGSFMAALAFAYAKVVPTGDARDQLVG</sequence>
<proteinExistence type="predicted"/>
<evidence type="ECO:0000313" key="3">
    <source>
        <dbReference type="EMBL" id="QDU61631.1"/>
    </source>
</evidence>
<dbReference type="Pfam" id="PF00857">
    <property type="entry name" value="Isochorismatase"/>
    <property type="match status" value="1"/>
</dbReference>
<evidence type="ECO:0000256" key="1">
    <source>
        <dbReference type="ARBA" id="ARBA00022801"/>
    </source>
</evidence>
<dbReference type="InterPro" id="IPR036380">
    <property type="entry name" value="Isochorismatase-like_sf"/>
</dbReference>
<dbReference type="AlphaFoldDB" id="A0A518B3R1"/>
<accession>A0A518B3R1</accession>
<organism evidence="3 4">
    <name type="scientific">Kolteria novifilia</name>
    <dbReference type="NCBI Taxonomy" id="2527975"/>
    <lineage>
        <taxon>Bacteria</taxon>
        <taxon>Pseudomonadati</taxon>
        <taxon>Planctomycetota</taxon>
        <taxon>Planctomycetia</taxon>
        <taxon>Kolteriales</taxon>
        <taxon>Kolteriaceae</taxon>
        <taxon>Kolteria</taxon>
    </lineage>
</organism>
<dbReference type="Proteomes" id="UP000317093">
    <property type="component" value="Chromosome"/>
</dbReference>
<dbReference type="RefSeq" id="WP_145258197.1">
    <property type="nucleotide sequence ID" value="NZ_CP036279.1"/>
</dbReference>
<gene>
    <name evidence="3" type="primary">sttH</name>
    <name evidence="3" type="ORF">Pan216_24920</name>
</gene>